<evidence type="ECO:0000259" key="2">
    <source>
        <dbReference type="Pfam" id="PF05099"/>
    </source>
</evidence>
<keyword evidence="1" id="KW-1133">Transmembrane helix</keyword>
<dbReference type="Gene3D" id="1.10.3680.10">
    <property type="entry name" value="TerB-like"/>
    <property type="match status" value="1"/>
</dbReference>
<dbReference type="InterPro" id="IPR029024">
    <property type="entry name" value="TerB-like"/>
</dbReference>
<dbReference type="Pfam" id="PF05099">
    <property type="entry name" value="TerB"/>
    <property type="match status" value="1"/>
</dbReference>
<reference evidence="3 4" key="1">
    <citation type="submission" date="2023-06" db="EMBL/GenBank/DDBJ databases">
        <title>Alteromonas sp. ASW11-36 isolated from intertidal sand.</title>
        <authorList>
            <person name="Li Y."/>
        </authorList>
    </citation>
    <scope>NUCLEOTIDE SEQUENCE [LARGE SCALE GENOMIC DNA]</scope>
    <source>
        <strain evidence="3 4">ASW11-36</strain>
    </source>
</reference>
<dbReference type="RefSeq" id="WP_289364746.1">
    <property type="nucleotide sequence ID" value="NZ_JAUCBP010000007.1"/>
</dbReference>
<gene>
    <name evidence="3" type="ORF">QTP81_07560</name>
</gene>
<feature type="domain" description="Co-chaperone DjlA N-terminal" evidence="2">
    <location>
        <begin position="295"/>
        <end position="405"/>
    </location>
</feature>
<feature type="transmembrane region" description="Helical" evidence="1">
    <location>
        <begin position="141"/>
        <end position="160"/>
    </location>
</feature>
<evidence type="ECO:0000313" key="3">
    <source>
        <dbReference type="EMBL" id="MDM7860449.1"/>
    </source>
</evidence>
<proteinExistence type="predicted"/>
<dbReference type="CDD" id="cd07177">
    <property type="entry name" value="terB_like"/>
    <property type="match status" value="1"/>
</dbReference>
<keyword evidence="1" id="KW-0472">Membrane</keyword>
<evidence type="ECO:0000256" key="1">
    <source>
        <dbReference type="SAM" id="Phobius"/>
    </source>
</evidence>
<dbReference type="EMBL" id="JAUCBP010000007">
    <property type="protein sequence ID" value="MDM7860449.1"/>
    <property type="molecule type" value="Genomic_DNA"/>
</dbReference>
<dbReference type="Proteomes" id="UP001234343">
    <property type="component" value="Unassembled WGS sequence"/>
</dbReference>
<keyword evidence="1" id="KW-0812">Transmembrane</keyword>
<protein>
    <submittedName>
        <fullName evidence="3">TerB family tellurite resistance protein</fullName>
    </submittedName>
</protein>
<comment type="caution">
    <text evidence="3">The sequence shown here is derived from an EMBL/GenBank/DDBJ whole genome shotgun (WGS) entry which is preliminary data.</text>
</comment>
<feature type="transmembrane region" description="Helical" evidence="1">
    <location>
        <begin position="43"/>
        <end position="62"/>
    </location>
</feature>
<keyword evidence="4" id="KW-1185">Reference proteome</keyword>
<name>A0ABT7SWR8_9ALTE</name>
<dbReference type="SUPFAM" id="SSF158682">
    <property type="entry name" value="TerB-like"/>
    <property type="match status" value="1"/>
</dbReference>
<evidence type="ECO:0000313" key="4">
    <source>
        <dbReference type="Proteomes" id="UP001234343"/>
    </source>
</evidence>
<feature type="transmembrane region" description="Helical" evidence="1">
    <location>
        <begin position="17"/>
        <end position="37"/>
    </location>
</feature>
<accession>A0ABT7SWR8</accession>
<organism evidence="3 4">
    <name type="scientific">Alteromonas arenosi</name>
    <dbReference type="NCBI Taxonomy" id="3055817"/>
    <lineage>
        <taxon>Bacteria</taxon>
        <taxon>Pseudomonadati</taxon>
        <taxon>Pseudomonadota</taxon>
        <taxon>Gammaproteobacteria</taxon>
        <taxon>Alteromonadales</taxon>
        <taxon>Alteromonadaceae</taxon>
        <taxon>Alteromonas/Salinimonas group</taxon>
        <taxon>Alteromonas</taxon>
    </lineage>
</organism>
<dbReference type="InterPro" id="IPR007791">
    <property type="entry name" value="DjlA_N"/>
</dbReference>
<sequence length="411" mass="45079">MSYAVYKPSGKIGPKSFVVIPVAIVGALLVSWLYTMALFINPIIYLSLVIFAGASFGLGWLARQMIVIGHVRNIGLSLLIGAFLGISVTYMSHAELYAELSDYTIAEFALNPIFLWESANYIAEVGYFEVKGSTFDGGMLWIAWGLEALGLIVTPIYMAYTYSSSRVYCENCNNWAEEDNNLMLFNADDEAAMKNQFLQGDLSFIKDALPVTAHEVNQAGEHYSIDEEWCKKCGQTHAISLRKNIRKIEKDKLSIDQKTLVEDLVVDQAIHEFVQDSSNAPSVEIPAEMEVKQILLTILGHMAKADGVVEQEEIDTIADLCGKVTGEDVDTQAVQAAIEGLSSDFNILDFAAKASHYLSDEGRALVIKTALMVAWADGQADDSEVQAINQIAAGLGLTEAQFKAIIDSMQE</sequence>
<feature type="transmembrane region" description="Helical" evidence="1">
    <location>
        <begin position="74"/>
        <end position="93"/>
    </location>
</feature>